<proteinExistence type="predicted"/>
<keyword evidence="3" id="KW-1185">Reference proteome</keyword>
<feature type="transmembrane region" description="Helical" evidence="1">
    <location>
        <begin position="377"/>
        <end position="396"/>
    </location>
</feature>
<keyword evidence="1" id="KW-0812">Transmembrane</keyword>
<evidence type="ECO:0008006" key="4">
    <source>
        <dbReference type="Google" id="ProtNLM"/>
    </source>
</evidence>
<feature type="transmembrane region" description="Helical" evidence="1">
    <location>
        <begin position="174"/>
        <end position="196"/>
    </location>
</feature>
<feature type="transmembrane region" description="Helical" evidence="1">
    <location>
        <begin position="203"/>
        <end position="218"/>
    </location>
</feature>
<evidence type="ECO:0000313" key="3">
    <source>
        <dbReference type="Proteomes" id="UP000225740"/>
    </source>
</evidence>
<feature type="transmembrane region" description="Helical" evidence="1">
    <location>
        <begin position="427"/>
        <end position="445"/>
    </location>
</feature>
<feature type="transmembrane region" description="Helical" evidence="1">
    <location>
        <begin position="249"/>
        <end position="267"/>
    </location>
</feature>
<dbReference type="Proteomes" id="UP000225740">
    <property type="component" value="Unassembled WGS sequence"/>
</dbReference>
<keyword evidence="1" id="KW-1133">Transmembrane helix</keyword>
<protein>
    <recommendedName>
        <fullName evidence="4">Oligosaccharide repeat unit polymerase</fullName>
    </recommendedName>
</protein>
<feature type="transmembrane region" description="Helical" evidence="1">
    <location>
        <begin position="72"/>
        <end position="91"/>
    </location>
</feature>
<feature type="transmembrane region" description="Helical" evidence="1">
    <location>
        <begin position="129"/>
        <end position="154"/>
    </location>
</feature>
<reference evidence="2 3" key="1">
    <citation type="submission" date="2017-06" db="EMBL/GenBank/DDBJ databases">
        <title>Description of Rhodopirellula bahusiensis sp. nov.</title>
        <authorList>
            <person name="Kizina J."/>
            <person name="Harder J."/>
        </authorList>
    </citation>
    <scope>NUCLEOTIDE SEQUENCE [LARGE SCALE GENOMIC DNA]</scope>
    <source>
        <strain evidence="2 3">SWK21</strain>
    </source>
</reference>
<accession>A0A2G1WCH9</accession>
<gene>
    <name evidence="2" type="ORF">CEE69_05190</name>
</gene>
<dbReference type="GeneID" id="90607627"/>
<dbReference type="EMBL" id="NIZW01000002">
    <property type="protein sequence ID" value="PHQ36735.1"/>
    <property type="molecule type" value="Genomic_DNA"/>
</dbReference>
<evidence type="ECO:0000313" key="2">
    <source>
        <dbReference type="EMBL" id="PHQ36735.1"/>
    </source>
</evidence>
<evidence type="ECO:0000256" key="1">
    <source>
        <dbReference type="SAM" id="Phobius"/>
    </source>
</evidence>
<dbReference type="AlphaFoldDB" id="A0A2G1WCH9"/>
<organism evidence="2 3">
    <name type="scientific">Rhodopirellula bahusiensis</name>
    <dbReference type="NCBI Taxonomy" id="2014065"/>
    <lineage>
        <taxon>Bacteria</taxon>
        <taxon>Pseudomonadati</taxon>
        <taxon>Planctomycetota</taxon>
        <taxon>Planctomycetia</taxon>
        <taxon>Pirellulales</taxon>
        <taxon>Pirellulaceae</taxon>
        <taxon>Rhodopirellula</taxon>
    </lineage>
</organism>
<name>A0A2G1WCH9_9BACT</name>
<comment type="caution">
    <text evidence="2">The sequence shown here is derived from an EMBL/GenBank/DDBJ whole genome shotgun (WGS) entry which is preliminary data.</text>
</comment>
<feature type="transmembrane region" description="Helical" evidence="1">
    <location>
        <begin position="33"/>
        <end position="50"/>
    </location>
</feature>
<keyword evidence="1" id="KW-0472">Membrane</keyword>
<dbReference type="OrthoDB" id="241931at2"/>
<feature type="transmembrane region" description="Helical" evidence="1">
    <location>
        <begin position="6"/>
        <end position="26"/>
    </location>
</feature>
<dbReference type="RefSeq" id="WP_099259641.1">
    <property type="nucleotide sequence ID" value="NZ_NIZW01000002.1"/>
</dbReference>
<sequence>MPDFSLFPLSFPIACFLLVVAGVNAWNKRRTSWGIPALAVVVTVSVWYVGDAIYNDYAGYRSTIGDHALEKAWWQIGLFVLAFMVLTPSVAESFAGELRPSQAVAILEKRPLDQAHIQAKLDKFCRSMLYVWIALMLVALFRVEGDVVGLFAPYLGHKVDPWARNRIGGGIDAILSLASYFQIFLTAGFGVIFALAHNRQTRRIALVVCLLAFPYYVFDRTRNTMLATFVPGFSAWVFGRVRGKLAVKAGYILGGVILTSLWFNFVLENRTSRSIANAFAGGASIREAAGSKHLGLNMGEELGWINKFLENGSYEPNWGMRYFAEAVNPVPRVIWPDKPMIGIDYAIARGQGGGNARSAGVHATISTGMIGQGVVNFGPWLGPIAAAFLMSVWCGILARQDRLGTQPARLLLYALGLALTFNMGRDITLLSLYPFIFGWIVIAYWERRQARTQDRIIC</sequence>